<evidence type="ECO:0000256" key="3">
    <source>
        <dbReference type="ARBA" id="ARBA00022741"/>
    </source>
</evidence>
<dbReference type="PROSITE" id="PS50893">
    <property type="entry name" value="ABC_TRANSPORTER_2"/>
    <property type="match status" value="1"/>
</dbReference>
<comment type="similarity">
    <text evidence="1">Belongs to the ABC transporter superfamily.</text>
</comment>
<keyword evidence="2" id="KW-0813">Transport</keyword>
<dbReference type="PANTHER" id="PTHR43335">
    <property type="entry name" value="ABC TRANSPORTER, ATP-BINDING PROTEIN"/>
    <property type="match status" value="1"/>
</dbReference>
<dbReference type="SMART" id="SM00382">
    <property type="entry name" value="AAA"/>
    <property type="match status" value="1"/>
</dbReference>
<dbReference type="EMBL" id="JAMTCK010000014">
    <property type="protein sequence ID" value="MCP2168447.1"/>
    <property type="molecule type" value="Genomic_DNA"/>
</dbReference>
<dbReference type="GO" id="GO:0005524">
    <property type="term" value="F:ATP binding"/>
    <property type="evidence" value="ECO:0007669"/>
    <property type="project" value="UniProtKB-KW"/>
</dbReference>
<dbReference type="Gene3D" id="3.40.50.300">
    <property type="entry name" value="P-loop containing nucleotide triphosphate hydrolases"/>
    <property type="match status" value="1"/>
</dbReference>
<evidence type="ECO:0000313" key="6">
    <source>
        <dbReference type="EMBL" id="MCP2168447.1"/>
    </source>
</evidence>
<dbReference type="InterPro" id="IPR003593">
    <property type="entry name" value="AAA+_ATPase"/>
</dbReference>
<sequence>MVADLGVEVDGGWLFRGLALTVAAGECAALTGPNGAGKSTLLRCLYGVQDATEGSVSVCGQRPDERSTAFRRAVSVLLDDSALFDELTPRQHLDLLLRSFPDAVADPVALLASAGLDHRASVPVARLSAGQRRRLLLLGATARPHQVLLLDEPERALDTAGRDWLAGLVEAELAGGTAVVTASHHPALVDRVADSVVEFS</sequence>
<dbReference type="PROSITE" id="PS00211">
    <property type="entry name" value="ABC_TRANSPORTER_1"/>
    <property type="match status" value="1"/>
</dbReference>
<dbReference type="InterPro" id="IPR017871">
    <property type="entry name" value="ABC_transporter-like_CS"/>
</dbReference>
<feature type="domain" description="ABC transporter" evidence="5">
    <location>
        <begin position="2"/>
        <end position="199"/>
    </location>
</feature>
<dbReference type="Pfam" id="PF00005">
    <property type="entry name" value="ABC_tran"/>
    <property type="match status" value="1"/>
</dbReference>
<gene>
    <name evidence="6" type="ORF">LX83_005325</name>
</gene>
<name>A0AAE3GJA8_9PSEU</name>
<evidence type="ECO:0000313" key="7">
    <source>
        <dbReference type="Proteomes" id="UP001206128"/>
    </source>
</evidence>
<accession>A0AAE3GJA8</accession>
<evidence type="ECO:0000259" key="5">
    <source>
        <dbReference type="PROSITE" id="PS50893"/>
    </source>
</evidence>
<evidence type="ECO:0000256" key="2">
    <source>
        <dbReference type="ARBA" id="ARBA00022448"/>
    </source>
</evidence>
<organism evidence="6 7">
    <name type="scientific">Goodfellowiella coeruleoviolacea</name>
    <dbReference type="NCBI Taxonomy" id="334858"/>
    <lineage>
        <taxon>Bacteria</taxon>
        <taxon>Bacillati</taxon>
        <taxon>Actinomycetota</taxon>
        <taxon>Actinomycetes</taxon>
        <taxon>Pseudonocardiales</taxon>
        <taxon>Pseudonocardiaceae</taxon>
        <taxon>Goodfellowiella</taxon>
    </lineage>
</organism>
<dbReference type="InterPro" id="IPR027417">
    <property type="entry name" value="P-loop_NTPase"/>
</dbReference>
<keyword evidence="7" id="KW-1185">Reference proteome</keyword>
<dbReference type="InterPro" id="IPR003439">
    <property type="entry name" value="ABC_transporter-like_ATP-bd"/>
</dbReference>
<comment type="caution">
    <text evidence="6">The sequence shown here is derived from an EMBL/GenBank/DDBJ whole genome shotgun (WGS) entry which is preliminary data.</text>
</comment>
<keyword evidence="4" id="KW-0067">ATP-binding</keyword>
<evidence type="ECO:0000256" key="1">
    <source>
        <dbReference type="ARBA" id="ARBA00005417"/>
    </source>
</evidence>
<dbReference type="RefSeq" id="WP_253776312.1">
    <property type="nucleotide sequence ID" value="NZ_JAMTCK010000014.1"/>
</dbReference>
<dbReference type="Proteomes" id="UP001206128">
    <property type="component" value="Unassembled WGS sequence"/>
</dbReference>
<evidence type="ECO:0000256" key="4">
    <source>
        <dbReference type="ARBA" id="ARBA00022840"/>
    </source>
</evidence>
<dbReference type="GO" id="GO:0016887">
    <property type="term" value="F:ATP hydrolysis activity"/>
    <property type="evidence" value="ECO:0007669"/>
    <property type="project" value="InterPro"/>
</dbReference>
<proteinExistence type="inferred from homology"/>
<reference evidence="6" key="1">
    <citation type="submission" date="2022-06" db="EMBL/GenBank/DDBJ databases">
        <title>Genomic Encyclopedia of Archaeal and Bacterial Type Strains, Phase II (KMG-II): from individual species to whole genera.</title>
        <authorList>
            <person name="Goeker M."/>
        </authorList>
    </citation>
    <scope>NUCLEOTIDE SEQUENCE</scope>
    <source>
        <strain evidence="6">DSM 43935</strain>
    </source>
</reference>
<dbReference type="SUPFAM" id="SSF52540">
    <property type="entry name" value="P-loop containing nucleoside triphosphate hydrolases"/>
    <property type="match status" value="1"/>
</dbReference>
<protein>
    <submittedName>
        <fullName evidence="6">ABC transporter</fullName>
    </submittedName>
</protein>
<keyword evidence="3" id="KW-0547">Nucleotide-binding</keyword>
<dbReference type="PANTHER" id="PTHR43335:SF3">
    <property type="entry name" value="ABC TRANSPORTER"/>
    <property type="match status" value="1"/>
</dbReference>
<dbReference type="AlphaFoldDB" id="A0AAE3GJA8"/>